<protein>
    <recommendedName>
        <fullName evidence="3">Phasin family protein</fullName>
    </recommendedName>
</protein>
<accession>A0A5B2TIT8</accession>
<dbReference type="EMBL" id="VUKA01000001">
    <property type="protein sequence ID" value="KAA2214407.1"/>
    <property type="molecule type" value="Genomic_DNA"/>
</dbReference>
<organism evidence="1 2">
    <name type="scientific">Teichococcus oryzae</name>
    <dbReference type="NCBI Taxonomy" id="1608942"/>
    <lineage>
        <taxon>Bacteria</taxon>
        <taxon>Pseudomonadati</taxon>
        <taxon>Pseudomonadota</taxon>
        <taxon>Alphaproteobacteria</taxon>
        <taxon>Acetobacterales</taxon>
        <taxon>Roseomonadaceae</taxon>
        <taxon>Roseomonas</taxon>
    </lineage>
</organism>
<evidence type="ECO:0008006" key="3">
    <source>
        <dbReference type="Google" id="ProtNLM"/>
    </source>
</evidence>
<sequence length="154" mass="16360">MAQRRSAGLRMIRHGSNVAGMLEAARQVAGSRLSAEQAVARGLDATVLEYGRMVPEKLLAFSAAQAALWQGGTRLMQRGMEYGFGEAAAHQALLRGSAARGPAGWATAQAEWAAGAGLRAARFWTQLGAEALDMAEQSLKPVRQTVAANRRRLG</sequence>
<name>A0A5B2TIT8_9PROT</name>
<gene>
    <name evidence="1" type="ORF">F0Q34_01350</name>
</gene>
<keyword evidence="2" id="KW-1185">Reference proteome</keyword>
<evidence type="ECO:0000313" key="1">
    <source>
        <dbReference type="EMBL" id="KAA2214407.1"/>
    </source>
</evidence>
<dbReference type="OrthoDB" id="7271813at2"/>
<dbReference type="RefSeq" id="WP_149810344.1">
    <property type="nucleotide sequence ID" value="NZ_VUKA01000001.1"/>
</dbReference>
<dbReference type="Proteomes" id="UP000322110">
    <property type="component" value="Unassembled WGS sequence"/>
</dbReference>
<reference evidence="1 2" key="1">
    <citation type="journal article" date="2015" name="Int. J. Syst. Evol. Microbiol.">
        <title>Roseomonas oryzae sp. nov., isolated from paddy rhizosphere soil.</title>
        <authorList>
            <person name="Ramaprasad E.V."/>
            <person name="Sasikala Ch."/>
            <person name="Ramana Ch.V."/>
        </authorList>
    </citation>
    <scope>NUCLEOTIDE SEQUENCE [LARGE SCALE GENOMIC DNA]</scope>
    <source>
        <strain evidence="1 2">KCTC 42542</strain>
    </source>
</reference>
<comment type="caution">
    <text evidence="1">The sequence shown here is derived from an EMBL/GenBank/DDBJ whole genome shotgun (WGS) entry which is preliminary data.</text>
</comment>
<dbReference type="AlphaFoldDB" id="A0A5B2TIT8"/>
<proteinExistence type="predicted"/>
<evidence type="ECO:0000313" key="2">
    <source>
        <dbReference type="Proteomes" id="UP000322110"/>
    </source>
</evidence>